<evidence type="ECO:0000256" key="2">
    <source>
        <dbReference type="SAM" id="SignalP"/>
    </source>
</evidence>
<dbReference type="GO" id="GO:0042802">
    <property type="term" value="F:identical protein binding"/>
    <property type="evidence" value="ECO:0007669"/>
    <property type="project" value="InterPro"/>
</dbReference>
<name>A0A851GMV8_9BACT</name>
<comment type="caution">
    <text evidence="4">The sequence shown here is derived from an EMBL/GenBank/DDBJ whole genome shotgun (WGS) entry which is preliminary data.</text>
</comment>
<dbReference type="Proteomes" id="UP000557872">
    <property type="component" value="Unassembled WGS sequence"/>
</dbReference>
<evidence type="ECO:0000313" key="4">
    <source>
        <dbReference type="EMBL" id="NWK57171.1"/>
    </source>
</evidence>
<dbReference type="Pfam" id="PF03983">
    <property type="entry name" value="SHD1"/>
    <property type="match status" value="1"/>
</dbReference>
<protein>
    <recommendedName>
        <fullName evidence="3">SLA1 homology domain-containing protein</fullName>
    </recommendedName>
</protein>
<feature type="chain" id="PRO_5032666658" description="SLA1 homology domain-containing protein" evidence="2">
    <location>
        <begin position="25"/>
        <end position="424"/>
    </location>
</feature>
<dbReference type="InterPro" id="IPR007131">
    <property type="entry name" value="SHD1"/>
</dbReference>
<feature type="region of interest" description="Disordered" evidence="1">
    <location>
        <begin position="79"/>
        <end position="100"/>
    </location>
</feature>
<keyword evidence="5" id="KW-1185">Reference proteome</keyword>
<reference evidence="4 5" key="1">
    <citation type="submission" date="2020-07" db="EMBL/GenBank/DDBJ databases">
        <title>Roseicoccus Jingziensis gen. nov., sp. nov., isolated from coastal seawater.</title>
        <authorList>
            <person name="Feng X."/>
        </authorList>
    </citation>
    <scope>NUCLEOTIDE SEQUENCE [LARGE SCALE GENOMIC DNA]</scope>
    <source>
        <strain evidence="4 5">N1E253</strain>
    </source>
</reference>
<dbReference type="AlphaFoldDB" id="A0A851GMV8"/>
<evidence type="ECO:0000259" key="3">
    <source>
        <dbReference type="Pfam" id="PF03983"/>
    </source>
</evidence>
<sequence>MMKNKRIVCCGAAWLVACAIPAMGRTFTDVQGRKIEANIVQVMEGKVELKLQKNGKTYQVPFEKLSKEDVDYIKEWQEKKQEEAEEKPKENESSGDTKRVSRGGFSAAALKKQYGLKDNFDAEWPDRIDSGFDVEIAIVKEDDTNNEYVYHSPNYEFVSDVRLNKSVVKKFAAMFEATREYCRELPIASMKAHIPGAQFRHKILLFETRDSYISNGGPPSSAGVFMSRGGKGVVMAPLEGLGVKKVGSGYMYDHKGSNKTLPHELAHQLTDNAYFESGARGWFSEGLAEYVAVTPYRSGKFMVKTNLSAIKDYVMEYGKGGVGGRNLGDEIALPPLKRYMLQPYSSFTANGNLNYGVGLLLTYYYFHWDGNKDRANINAFLKALKEGKSGEDALNVLLAGRSWEEMQDAISKAWRSRGIKITFR</sequence>
<gene>
    <name evidence="4" type="ORF">HW115_16230</name>
</gene>
<evidence type="ECO:0000313" key="5">
    <source>
        <dbReference type="Proteomes" id="UP000557872"/>
    </source>
</evidence>
<dbReference type="PROSITE" id="PS51257">
    <property type="entry name" value="PROKAR_LIPOPROTEIN"/>
    <property type="match status" value="1"/>
</dbReference>
<evidence type="ECO:0000256" key="1">
    <source>
        <dbReference type="SAM" id="MobiDB-lite"/>
    </source>
</evidence>
<organism evidence="4 5">
    <name type="scientific">Oceaniferula marina</name>
    <dbReference type="NCBI Taxonomy" id="2748318"/>
    <lineage>
        <taxon>Bacteria</taxon>
        <taxon>Pseudomonadati</taxon>
        <taxon>Verrucomicrobiota</taxon>
        <taxon>Verrucomicrobiia</taxon>
        <taxon>Verrucomicrobiales</taxon>
        <taxon>Verrucomicrobiaceae</taxon>
        <taxon>Oceaniferula</taxon>
    </lineage>
</organism>
<dbReference type="EMBL" id="JACBAZ010000008">
    <property type="protein sequence ID" value="NWK57171.1"/>
    <property type="molecule type" value="Genomic_DNA"/>
</dbReference>
<accession>A0A851GMV8</accession>
<dbReference type="GO" id="GO:0030674">
    <property type="term" value="F:protein-macromolecule adaptor activity"/>
    <property type="evidence" value="ECO:0007669"/>
    <property type="project" value="InterPro"/>
</dbReference>
<dbReference type="RefSeq" id="WP_178933999.1">
    <property type="nucleotide sequence ID" value="NZ_JACBAZ010000008.1"/>
</dbReference>
<feature type="compositionally biased region" description="Basic and acidic residues" evidence="1">
    <location>
        <begin position="79"/>
        <end position="99"/>
    </location>
</feature>
<dbReference type="GO" id="GO:0008092">
    <property type="term" value="F:cytoskeletal protein binding"/>
    <property type="evidence" value="ECO:0007669"/>
    <property type="project" value="InterPro"/>
</dbReference>
<dbReference type="Gene3D" id="2.30.30.700">
    <property type="entry name" value="SLA1 homology domain 1"/>
    <property type="match status" value="1"/>
</dbReference>
<proteinExistence type="predicted"/>
<dbReference type="GO" id="GO:0043130">
    <property type="term" value="F:ubiquitin binding"/>
    <property type="evidence" value="ECO:0007669"/>
    <property type="project" value="InterPro"/>
</dbReference>
<keyword evidence="2" id="KW-0732">Signal</keyword>
<feature type="signal peptide" evidence="2">
    <location>
        <begin position="1"/>
        <end position="24"/>
    </location>
</feature>
<feature type="domain" description="SLA1 homology" evidence="3">
    <location>
        <begin position="24"/>
        <end position="79"/>
    </location>
</feature>